<gene>
    <name evidence="1" type="ORF">NE579_02835</name>
</gene>
<reference evidence="1" key="1">
    <citation type="submission" date="2022-06" db="EMBL/GenBank/DDBJ databases">
        <title>Isolation of gut microbiota from human fecal samples.</title>
        <authorList>
            <person name="Pamer E.G."/>
            <person name="Barat B."/>
            <person name="Waligurski E."/>
            <person name="Medina S."/>
            <person name="Paddock L."/>
            <person name="Mostad J."/>
        </authorList>
    </citation>
    <scope>NUCLEOTIDE SEQUENCE</scope>
    <source>
        <strain evidence="1">DFI.9.91</strain>
    </source>
</reference>
<protein>
    <submittedName>
        <fullName evidence="1">Uncharacterized protein</fullName>
    </submittedName>
</protein>
<comment type="caution">
    <text evidence="1">The sequence shown here is derived from an EMBL/GenBank/DDBJ whole genome shotgun (WGS) entry which is preliminary data.</text>
</comment>
<dbReference type="RefSeq" id="WP_256303177.1">
    <property type="nucleotide sequence ID" value="NZ_JAKNJB010000003.1"/>
</dbReference>
<dbReference type="Proteomes" id="UP001204562">
    <property type="component" value="Unassembled WGS sequence"/>
</dbReference>
<organism evidence="1 2">
    <name type="scientific">Intestinimonas massiliensis</name>
    <name type="common">ex Afouda et al. 2020</name>
    <dbReference type="NCBI Taxonomy" id="1673721"/>
    <lineage>
        <taxon>Bacteria</taxon>
        <taxon>Bacillati</taxon>
        <taxon>Bacillota</taxon>
        <taxon>Clostridia</taxon>
        <taxon>Eubacteriales</taxon>
        <taxon>Intestinimonas</taxon>
    </lineage>
</organism>
<dbReference type="EMBL" id="JANFYS010000003">
    <property type="protein sequence ID" value="MCQ4769403.1"/>
    <property type="molecule type" value="Genomic_DNA"/>
</dbReference>
<dbReference type="AlphaFoldDB" id="A0AAW5JJ67"/>
<sequence length="43" mass="5191">MEYSMRWVREHVEVYDHTGRFLFSADSESEARRELEEDFHAAA</sequence>
<name>A0AAW5JJ67_9FIRM</name>
<evidence type="ECO:0000313" key="2">
    <source>
        <dbReference type="Proteomes" id="UP001204562"/>
    </source>
</evidence>
<accession>A0AAW5JJ67</accession>
<proteinExistence type="predicted"/>
<evidence type="ECO:0000313" key="1">
    <source>
        <dbReference type="EMBL" id="MCQ4769403.1"/>
    </source>
</evidence>